<comment type="caution">
    <text evidence="2">The sequence shown here is derived from an EMBL/GenBank/DDBJ whole genome shotgun (WGS) entry which is preliminary data.</text>
</comment>
<protein>
    <submittedName>
        <fullName evidence="2">Helix-turn-helix transcriptional regulator</fullName>
    </submittedName>
</protein>
<feature type="domain" description="Transcription regulator PadR N-terminal" evidence="1">
    <location>
        <begin position="8"/>
        <end position="78"/>
    </location>
</feature>
<dbReference type="Gene3D" id="1.10.10.10">
    <property type="entry name" value="Winged helix-like DNA-binding domain superfamily/Winged helix DNA-binding domain"/>
    <property type="match status" value="1"/>
</dbReference>
<evidence type="ECO:0000313" key="2">
    <source>
        <dbReference type="EMBL" id="MBO0335110.1"/>
    </source>
</evidence>
<accession>A0ABS3F9A3</accession>
<name>A0ABS3F9A3_9PROT</name>
<dbReference type="PANTHER" id="PTHR43252:SF6">
    <property type="entry name" value="NEGATIVE TRANSCRIPTION REGULATOR PADR"/>
    <property type="match status" value="1"/>
</dbReference>
<evidence type="ECO:0000259" key="1">
    <source>
        <dbReference type="Pfam" id="PF03551"/>
    </source>
</evidence>
<organism evidence="2 3">
    <name type="scientific">Sneathiella sedimenti</name>
    <dbReference type="NCBI Taxonomy" id="2816034"/>
    <lineage>
        <taxon>Bacteria</taxon>
        <taxon>Pseudomonadati</taxon>
        <taxon>Pseudomonadota</taxon>
        <taxon>Alphaproteobacteria</taxon>
        <taxon>Sneathiellales</taxon>
        <taxon>Sneathiellaceae</taxon>
        <taxon>Sneathiella</taxon>
    </lineage>
</organism>
<dbReference type="SUPFAM" id="SSF46785">
    <property type="entry name" value="Winged helix' DNA-binding domain"/>
    <property type="match status" value="1"/>
</dbReference>
<dbReference type="InterPro" id="IPR005149">
    <property type="entry name" value="Tscrpt_reg_PadR_N"/>
</dbReference>
<dbReference type="Proteomes" id="UP000664761">
    <property type="component" value="Unassembled WGS sequence"/>
</dbReference>
<dbReference type="Gene3D" id="6.10.140.1570">
    <property type="match status" value="1"/>
</dbReference>
<keyword evidence="3" id="KW-1185">Reference proteome</keyword>
<sequence length="178" mass="20487">MDIRTLCLGILTMGDASGYEIKKTFEDRLGLIFHASFGSIYPALNKLTDEGLVSCREFSQEKRPDKKIYSITANGRYQFFDAIMKKPAADRFRSEFLATLMFSHLLPASVISELIDDRIKDRAQKIESLYDDCQTKMTDRDRFLCNFGLKMYQAEIDYLQENRHLLEADALMGNRAAE</sequence>
<dbReference type="InterPro" id="IPR036388">
    <property type="entry name" value="WH-like_DNA-bd_sf"/>
</dbReference>
<dbReference type="RefSeq" id="WP_207047421.1">
    <property type="nucleotide sequence ID" value="NZ_JAFLNC010000005.1"/>
</dbReference>
<proteinExistence type="predicted"/>
<reference evidence="2 3" key="1">
    <citation type="submission" date="2021-03" db="EMBL/GenBank/DDBJ databases">
        <title>Sneathiella sp. CAU 1612 isolated from Kang Won-do.</title>
        <authorList>
            <person name="Kim W."/>
        </authorList>
    </citation>
    <scope>NUCLEOTIDE SEQUENCE [LARGE SCALE GENOMIC DNA]</scope>
    <source>
        <strain evidence="2 3">CAU 1612</strain>
    </source>
</reference>
<dbReference type="InterPro" id="IPR036390">
    <property type="entry name" value="WH_DNA-bd_sf"/>
</dbReference>
<dbReference type="EMBL" id="JAFLNC010000005">
    <property type="protein sequence ID" value="MBO0335110.1"/>
    <property type="molecule type" value="Genomic_DNA"/>
</dbReference>
<gene>
    <name evidence="2" type="ORF">J0X12_15925</name>
</gene>
<dbReference type="PANTHER" id="PTHR43252">
    <property type="entry name" value="TRANSCRIPTIONAL REGULATOR YQJI"/>
    <property type="match status" value="1"/>
</dbReference>
<dbReference type="Pfam" id="PF03551">
    <property type="entry name" value="PadR"/>
    <property type="match status" value="1"/>
</dbReference>
<evidence type="ECO:0000313" key="3">
    <source>
        <dbReference type="Proteomes" id="UP000664761"/>
    </source>
</evidence>